<evidence type="ECO:0000259" key="3">
    <source>
        <dbReference type="PROSITE" id="PS50048"/>
    </source>
</evidence>
<sequence>MRSSIACARCRRSKVKCVNNGVGTTCRACETTGRECTYPSPAAAGAGASVAVAKRDSNPQAGNPALDRVTAGEVCLFSPPNRPLVPSLDLRHCFPSIPDFPCHEACRWRGMWLFLVFVDEHPHNLLVMSTLFACFGRDDSRVLIRVIADSPAPTAAEEKLSFGWSSSAFDAGKPTRPRRRTGFQGADAQSLD</sequence>
<organism evidence="4 5">
    <name type="scientific">Phyllosticta citriasiana</name>
    <dbReference type="NCBI Taxonomy" id="595635"/>
    <lineage>
        <taxon>Eukaryota</taxon>
        <taxon>Fungi</taxon>
        <taxon>Dikarya</taxon>
        <taxon>Ascomycota</taxon>
        <taxon>Pezizomycotina</taxon>
        <taxon>Dothideomycetes</taxon>
        <taxon>Dothideomycetes incertae sedis</taxon>
        <taxon>Botryosphaeriales</taxon>
        <taxon>Phyllostictaceae</taxon>
        <taxon>Phyllosticta</taxon>
    </lineage>
</organism>
<feature type="domain" description="Zn(2)-C6 fungal-type" evidence="3">
    <location>
        <begin position="6"/>
        <end position="38"/>
    </location>
</feature>
<evidence type="ECO:0000313" key="5">
    <source>
        <dbReference type="Proteomes" id="UP001363622"/>
    </source>
</evidence>
<evidence type="ECO:0000256" key="1">
    <source>
        <dbReference type="ARBA" id="ARBA00023242"/>
    </source>
</evidence>
<keyword evidence="1" id="KW-0539">Nucleus</keyword>
<feature type="region of interest" description="Disordered" evidence="2">
    <location>
        <begin position="166"/>
        <end position="192"/>
    </location>
</feature>
<evidence type="ECO:0000313" key="4">
    <source>
        <dbReference type="EMBL" id="KAK7511502.1"/>
    </source>
</evidence>
<protein>
    <recommendedName>
        <fullName evidence="3">Zn(2)-C6 fungal-type domain-containing protein</fullName>
    </recommendedName>
</protein>
<dbReference type="PROSITE" id="PS50048">
    <property type="entry name" value="ZN2_CY6_FUNGAL_2"/>
    <property type="match status" value="1"/>
</dbReference>
<dbReference type="InterPro" id="IPR001138">
    <property type="entry name" value="Zn2Cys6_DnaBD"/>
</dbReference>
<comment type="caution">
    <text evidence="4">The sequence shown here is derived from an EMBL/GenBank/DDBJ whole genome shotgun (WGS) entry which is preliminary data.</text>
</comment>
<dbReference type="PROSITE" id="PS00463">
    <property type="entry name" value="ZN2_CY6_FUNGAL_1"/>
    <property type="match status" value="1"/>
</dbReference>
<dbReference type="Pfam" id="PF00172">
    <property type="entry name" value="Zn_clus"/>
    <property type="match status" value="1"/>
</dbReference>
<dbReference type="SUPFAM" id="SSF57701">
    <property type="entry name" value="Zn2/Cys6 DNA-binding domain"/>
    <property type="match status" value="1"/>
</dbReference>
<dbReference type="Gene3D" id="4.10.240.10">
    <property type="entry name" value="Zn(2)-C6 fungal-type DNA-binding domain"/>
    <property type="match status" value="1"/>
</dbReference>
<reference evidence="4 5" key="1">
    <citation type="submission" date="2024-04" db="EMBL/GenBank/DDBJ databases">
        <title>Phyllosticta paracitricarpa is synonymous to the EU quarantine fungus P. citricarpa based on phylogenomic analyses.</title>
        <authorList>
            <consortium name="Lawrence Berkeley National Laboratory"/>
            <person name="Van Ingen-Buijs V.A."/>
            <person name="Van Westerhoven A.C."/>
            <person name="Haridas S."/>
            <person name="Skiadas P."/>
            <person name="Martin F."/>
            <person name="Groenewald J.Z."/>
            <person name="Crous P.W."/>
            <person name="Seidl M.F."/>
        </authorList>
    </citation>
    <scope>NUCLEOTIDE SEQUENCE [LARGE SCALE GENOMIC DNA]</scope>
    <source>
        <strain evidence="4 5">CBS 123371</strain>
    </source>
</reference>
<dbReference type="Proteomes" id="UP001363622">
    <property type="component" value="Unassembled WGS sequence"/>
</dbReference>
<proteinExistence type="predicted"/>
<dbReference type="CDD" id="cd00067">
    <property type="entry name" value="GAL4"/>
    <property type="match status" value="1"/>
</dbReference>
<keyword evidence="5" id="KW-1185">Reference proteome</keyword>
<name>A0ABR1KDV2_9PEZI</name>
<dbReference type="SMART" id="SM00066">
    <property type="entry name" value="GAL4"/>
    <property type="match status" value="1"/>
</dbReference>
<gene>
    <name evidence="4" type="ORF">IWZ03DRAFT_61370</name>
</gene>
<dbReference type="EMBL" id="JBBPHU010000012">
    <property type="protein sequence ID" value="KAK7511502.1"/>
    <property type="molecule type" value="Genomic_DNA"/>
</dbReference>
<evidence type="ECO:0000256" key="2">
    <source>
        <dbReference type="SAM" id="MobiDB-lite"/>
    </source>
</evidence>
<accession>A0ABR1KDV2</accession>
<dbReference type="InterPro" id="IPR036864">
    <property type="entry name" value="Zn2-C6_fun-type_DNA-bd_sf"/>
</dbReference>